<dbReference type="KEGG" id="roz:CBI38_10950"/>
<dbReference type="PRINTS" id="PR00081">
    <property type="entry name" value="GDHRDH"/>
</dbReference>
<evidence type="ECO:0000313" key="5">
    <source>
        <dbReference type="Proteomes" id="UP000245711"/>
    </source>
</evidence>
<dbReference type="OrthoDB" id="3212478at2"/>
<dbReference type="Proteomes" id="UP000245711">
    <property type="component" value="Chromosome"/>
</dbReference>
<dbReference type="InterPro" id="IPR002347">
    <property type="entry name" value="SDR_fam"/>
</dbReference>
<dbReference type="PANTHER" id="PTHR44169:SF6">
    <property type="entry name" value="NADPH-DEPENDENT 1-ACYLDIHYDROXYACETONE PHOSPHATE REDUCTASE"/>
    <property type="match status" value="1"/>
</dbReference>
<dbReference type="NCBIfam" id="NF006119">
    <property type="entry name" value="PRK08264.1-5"/>
    <property type="match status" value="1"/>
</dbReference>
<gene>
    <name evidence="4" type="ORF">CBI38_10950</name>
</gene>
<name>A0A2S2BTX4_9NOCA</name>
<dbReference type="SUPFAM" id="SSF51735">
    <property type="entry name" value="NAD(P)-binding Rossmann-fold domains"/>
    <property type="match status" value="1"/>
</dbReference>
<sequence length="238" mass="24804">MTKIHDRSVLVTGANRGLGRAFVAEALSRGARTVYAAARDASTIVDHPQVVPVTLDVTDPESVYAAAQYVGDVGVLINNAGIYLGESPLTGDLGKMRRELETNLFGPLNVTRAFAPTIAANGGGAVLNVHSVLSWLAVGGSYSVSKAAMWSATNAMRLELAEQNIQVVGLHLAYMDTDMTAGLDVPKISAPEVARLAFDGVESGATEVLADDVSRTVKAALAGELEALYPQLAAQVVG</sequence>
<keyword evidence="2" id="KW-0560">Oxidoreductase</keyword>
<evidence type="ECO:0000313" key="4">
    <source>
        <dbReference type="EMBL" id="AWK72019.1"/>
    </source>
</evidence>
<accession>A0A2S2BTX4</accession>
<comment type="similarity">
    <text evidence="1 3">Belongs to the short-chain dehydrogenases/reductases (SDR) family.</text>
</comment>
<protein>
    <submittedName>
        <fullName evidence="4">Short-chain dehydrogenase</fullName>
    </submittedName>
</protein>
<dbReference type="AlphaFoldDB" id="A0A2S2BTX4"/>
<dbReference type="InterPro" id="IPR036291">
    <property type="entry name" value="NAD(P)-bd_dom_sf"/>
</dbReference>
<dbReference type="Gene3D" id="3.40.50.720">
    <property type="entry name" value="NAD(P)-binding Rossmann-like Domain"/>
    <property type="match status" value="1"/>
</dbReference>
<evidence type="ECO:0000256" key="1">
    <source>
        <dbReference type="ARBA" id="ARBA00006484"/>
    </source>
</evidence>
<dbReference type="RefSeq" id="WP_109328809.1">
    <property type="nucleotide sequence ID" value="NZ_CP021354.1"/>
</dbReference>
<reference evidence="4 5" key="1">
    <citation type="submission" date="2017-05" db="EMBL/GenBank/DDBJ databases">
        <title>Isolation of Rhodococcus sp. S2-17 biodegrading of BP-3.</title>
        <authorList>
            <person name="Lee Y."/>
            <person name="Kim K.H."/>
            <person name="Chun B.H."/>
            <person name="Jung H.S."/>
            <person name="Jeon C.O."/>
        </authorList>
    </citation>
    <scope>NUCLEOTIDE SEQUENCE [LARGE SCALE GENOMIC DNA]</scope>
    <source>
        <strain evidence="4 5">S2-17</strain>
    </source>
</reference>
<organism evidence="4 5">
    <name type="scientific">Rhodococcus oxybenzonivorans</name>
    <dbReference type="NCBI Taxonomy" id="1990687"/>
    <lineage>
        <taxon>Bacteria</taxon>
        <taxon>Bacillati</taxon>
        <taxon>Actinomycetota</taxon>
        <taxon>Actinomycetes</taxon>
        <taxon>Mycobacteriales</taxon>
        <taxon>Nocardiaceae</taxon>
        <taxon>Rhodococcus</taxon>
    </lineage>
</organism>
<dbReference type="Pfam" id="PF00106">
    <property type="entry name" value="adh_short"/>
    <property type="match status" value="1"/>
</dbReference>
<dbReference type="EMBL" id="CP021354">
    <property type="protein sequence ID" value="AWK72019.1"/>
    <property type="molecule type" value="Genomic_DNA"/>
</dbReference>
<keyword evidence="5" id="KW-1185">Reference proteome</keyword>
<evidence type="ECO:0000256" key="2">
    <source>
        <dbReference type="ARBA" id="ARBA00023002"/>
    </source>
</evidence>
<proteinExistence type="inferred from homology"/>
<evidence type="ECO:0000256" key="3">
    <source>
        <dbReference type="RuleBase" id="RU000363"/>
    </source>
</evidence>
<dbReference type="PANTHER" id="PTHR44169">
    <property type="entry name" value="NADPH-DEPENDENT 1-ACYLDIHYDROXYACETONE PHOSPHATE REDUCTASE"/>
    <property type="match status" value="1"/>
</dbReference>
<dbReference type="GO" id="GO:0016491">
    <property type="term" value="F:oxidoreductase activity"/>
    <property type="evidence" value="ECO:0007669"/>
    <property type="project" value="UniProtKB-KW"/>
</dbReference>
<dbReference type="PRINTS" id="PR00080">
    <property type="entry name" value="SDRFAMILY"/>
</dbReference>